<protein>
    <submittedName>
        <fullName evidence="1">Uncharacterized protein</fullName>
    </submittedName>
</protein>
<sequence>LRKVKSLGGGAFLRNTPEIYEKVLHWWFLCALVKDCIAPPGSKQLCQNLLEGDLGAYKQCHRYDLSASNILTIIHNDYDRTK</sequence>
<proteinExistence type="predicted"/>
<dbReference type="OMA" id="GARQECV"/>
<gene>
    <name evidence="1" type="ORF">CAPTEDRAFT_70090</name>
</gene>
<organism evidence="1">
    <name type="scientific">Capitella teleta</name>
    <name type="common">Polychaete worm</name>
    <dbReference type="NCBI Taxonomy" id="283909"/>
    <lineage>
        <taxon>Eukaryota</taxon>
        <taxon>Metazoa</taxon>
        <taxon>Spiralia</taxon>
        <taxon>Lophotrochozoa</taxon>
        <taxon>Annelida</taxon>
        <taxon>Polychaeta</taxon>
        <taxon>Sedentaria</taxon>
        <taxon>Scolecida</taxon>
        <taxon>Capitellidae</taxon>
        <taxon>Capitella</taxon>
    </lineage>
</organism>
<dbReference type="PANTHER" id="PTHR31389:SF4">
    <property type="entry name" value="LD39211P"/>
    <property type="match status" value="1"/>
</dbReference>
<dbReference type="HOGENOM" id="CLU_2374660_0_0_1"/>
<dbReference type="AlphaFoldDB" id="R7TCQ3"/>
<feature type="non-terminal residue" evidence="1">
    <location>
        <position position="82"/>
    </location>
</feature>
<dbReference type="OrthoDB" id="5954868at2759"/>
<evidence type="ECO:0000313" key="1">
    <source>
        <dbReference type="EMBL" id="ELT89242.1"/>
    </source>
</evidence>
<accession>R7TCQ3</accession>
<dbReference type="PANTHER" id="PTHR31389">
    <property type="entry name" value="LD39211P"/>
    <property type="match status" value="1"/>
</dbReference>
<feature type="non-terminal residue" evidence="1">
    <location>
        <position position="1"/>
    </location>
</feature>
<dbReference type="EMBL" id="KB311452">
    <property type="protein sequence ID" value="ELT89242.1"/>
    <property type="molecule type" value="Genomic_DNA"/>
</dbReference>
<name>R7TCQ3_CAPTE</name>
<reference evidence="1" key="1">
    <citation type="journal article" date="2013" name="Nature">
        <title>Insights into bilaterian evolution from three spiralian genomes.</title>
        <authorList>
            <person name="Simakov O."/>
            <person name="Marletaz F."/>
            <person name="Cho S.J."/>
            <person name="Edsinger-Gonzales E."/>
            <person name="Havlak P."/>
            <person name="Hellsten U."/>
            <person name="Kuo D.H."/>
            <person name="Larsson T."/>
            <person name="Lv J."/>
            <person name="Arendt D."/>
            <person name="Savage R."/>
            <person name="Osoegawa K."/>
            <person name="de Jong P."/>
            <person name="Grimwood J."/>
            <person name="Chapman J.A."/>
            <person name="Shapiro H."/>
            <person name="Aerts A."/>
            <person name="Otillar R.P."/>
            <person name="Terry A.Y."/>
            <person name="Boore J.L."/>
            <person name="Grigoriev I.V."/>
            <person name="Lindberg D.R."/>
            <person name="Seaver E.C."/>
            <person name="Weisblat D.A."/>
            <person name="Putnam N.H."/>
            <person name="Rokhsar D.S."/>
        </authorList>
    </citation>
    <scope>NUCLEOTIDE SEQUENCE</scope>
    <source>
        <strain evidence="1">I ESC-2004</strain>
    </source>
</reference>